<dbReference type="Pfam" id="PF00151">
    <property type="entry name" value="Lipase"/>
    <property type="match status" value="1"/>
</dbReference>
<dbReference type="GO" id="GO:0017171">
    <property type="term" value="F:serine hydrolase activity"/>
    <property type="evidence" value="ECO:0007669"/>
    <property type="project" value="TreeGrafter"/>
</dbReference>
<dbReference type="Proteomes" id="UP000051574">
    <property type="component" value="Unassembled WGS sequence"/>
</dbReference>
<evidence type="ECO:0000313" key="6">
    <source>
        <dbReference type="EMBL" id="KRT80564.1"/>
    </source>
</evidence>
<dbReference type="PANTHER" id="PTHR11610">
    <property type="entry name" value="LIPASE"/>
    <property type="match status" value="1"/>
</dbReference>
<accession>A0A0T6B063</accession>
<sequence length="339" mass="38536">MWSVFMYYHITNLADGLSDATLRRDILNIIHNVSFPISAMVLDNSVVRSDIAYYLFTKQHWNVTVALNGNYINRKYPLKVLIHGWTEHNYVEWYKNTAKAYVKKGFYNVIAIDWSSKGDEDYFTATRTVRAVGRKIGEFLVDLHDRKGVPYKNMHLISHSLGCHVAGFAGKRSYELAKRKLARITGLDPAAPIFDLTMDPGSRLSKEDADFVDVIHTDGGMLGFNFPIGTVDFFPNGGTAIQPGCSLLKLNIKYSDFFCSHASSHQLFINSINTRRFTAKPCESWEKFSKGLCNDARSITFGENVPEIVSGNFYLETKEFSNAYSFIYRSVQFSVRYPV</sequence>
<dbReference type="GO" id="GO:0016298">
    <property type="term" value="F:lipase activity"/>
    <property type="evidence" value="ECO:0007669"/>
    <property type="project" value="InterPro"/>
</dbReference>
<comment type="subcellular location">
    <subcellularLocation>
        <location evidence="1">Secreted</location>
    </subcellularLocation>
</comment>
<organism evidence="6 7">
    <name type="scientific">Oryctes borbonicus</name>
    <dbReference type="NCBI Taxonomy" id="1629725"/>
    <lineage>
        <taxon>Eukaryota</taxon>
        <taxon>Metazoa</taxon>
        <taxon>Ecdysozoa</taxon>
        <taxon>Arthropoda</taxon>
        <taxon>Hexapoda</taxon>
        <taxon>Insecta</taxon>
        <taxon>Pterygota</taxon>
        <taxon>Neoptera</taxon>
        <taxon>Endopterygota</taxon>
        <taxon>Coleoptera</taxon>
        <taxon>Polyphaga</taxon>
        <taxon>Scarabaeiformia</taxon>
        <taxon>Scarabaeidae</taxon>
        <taxon>Dynastinae</taxon>
        <taxon>Oryctes</taxon>
    </lineage>
</organism>
<reference evidence="6 7" key="1">
    <citation type="submission" date="2015-09" db="EMBL/GenBank/DDBJ databases">
        <title>Draft genome of the scarab beetle Oryctes borbonicus.</title>
        <authorList>
            <person name="Meyer J.M."/>
            <person name="Markov G.V."/>
            <person name="Baskaran P."/>
            <person name="Herrmann M."/>
            <person name="Sommer R.J."/>
            <person name="Roedelsperger C."/>
        </authorList>
    </citation>
    <scope>NUCLEOTIDE SEQUENCE [LARGE SCALE GENOMIC DNA]</scope>
    <source>
        <strain evidence="6">OB123</strain>
        <tissue evidence="6">Whole animal</tissue>
    </source>
</reference>
<dbReference type="OrthoDB" id="199913at2759"/>
<keyword evidence="3" id="KW-0964">Secreted</keyword>
<dbReference type="CDD" id="cd00707">
    <property type="entry name" value="Pancreat_lipase_like"/>
    <property type="match status" value="1"/>
</dbReference>
<evidence type="ECO:0000313" key="7">
    <source>
        <dbReference type="Proteomes" id="UP000051574"/>
    </source>
</evidence>
<dbReference type="InterPro" id="IPR029058">
    <property type="entry name" value="AB_hydrolase_fold"/>
</dbReference>
<gene>
    <name evidence="6" type="ORF">AMK59_8090</name>
</gene>
<evidence type="ECO:0000256" key="1">
    <source>
        <dbReference type="ARBA" id="ARBA00004613"/>
    </source>
</evidence>
<dbReference type="EMBL" id="LJIG01022446">
    <property type="protein sequence ID" value="KRT80564.1"/>
    <property type="molecule type" value="Genomic_DNA"/>
</dbReference>
<dbReference type="AlphaFoldDB" id="A0A0T6B063"/>
<dbReference type="PRINTS" id="PR00821">
    <property type="entry name" value="TAGLIPASE"/>
</dbReference>
<keyword evidence="7" id="KW-1185">Reference proteome</keyword>
<dbReference type="GO" id="GO:0016042">
    <property type="term" value="P:lipid catabolic process"/>
    <property type="evidence" value="ECO:0007669"/>
    <property type="project" value="TreeGrafter"/>
</dbReference>
<dbReference type="InterPro" id="IPR033906">
    <property type="entry name" value="Lipase_N"/>
</dbReference>
<comment type="similarity">
    <text evidence="2 4">Belongs to the AB hydrolase superfamily. Lipase family.</text>
</comment>
<dbReference type="GO" id="GO:0005615">
    <property type="term" value="C:extracellular space"/>
    <property type="evidence" value="ECO:0007669"/>
    <property type="project" value="TreeGrafter"/>
</dbReference>
<keyword evidence="6" id="KW-0378">Hydrolase</keyword>
<dbReference type="Gene3D" id="3.40.50.1820">
    <property type="entry name" value="alpha/beta hydrolase"/>
    <property type="match status" value="1"/>
</dbReference>
<evidence type="ECO:0000256" key="3">
    <source>
        <dbReference type="ARBA" id="ARBA00022525"/>
    </source>
</evidence>
<proteinExistence type="inferred from homology"/>
<evidence type="ECO:0000256" key="2">
    <source>
        <dbReference type="ARBA" id="ARBA00010701"/>
    </source>
</evidence>
<name>A0A0T6B063_9SCAR</name>
<evidence type="ECO:0000256" key="4">
    <source>
        <dbReference type="RuleBase" id="RU004262"/>
    </source>
</evidence>
<dbReference type="InterPro" id="IPR000734">
    <property type="entry name" value="TAG_lipase"/>
</dbReference>
<dbReference type="PANTHER" id="PTHR11610:SF173">
    <property type="entry name" value="LIPASE DOMAIN-CONTAINING PROTEIN-RELATED"/>
    <property type="match status" value="1"/>
</dbReference>
<dbReference type="InterPro" id="IPR013818">
    <property type="entry name" value="Lipase"/>
</dbReference>
<feature type="domain" description="Lipase" evidence="5">
    <location>
        <begin position="73"/>
        <end position="300"/>
    </location>
</feature>
<evidence type="ECO:0000259" key="5">
    <source>
        <dbReference type="Pfam" id="PF00151"/>
    </source>
</evidence>
<protein>
    <submittedName>
        <fullName evidence="6">Hydrolase</fullName>
    </submittedName>
</protein>
<dbReference type="SUPFAM" id="SSF53474">
    <property type="entry name" value="alpha/beta-Hydrolases"/>
    <property type="match status" value="1"/>
</dbReference>
<comment type="caution">
    <text evidence="6">The sequence shown here is derived from an EMBL/GenBank/DDBJ whole genome shotgun (WGS) entry which is preliminary data.</text>
</comment>